<evidence type="ECO:0000256" key="1">
    <source>
        <dbReference type="SAM" id="SignalP"/>
    </source>
</evidence>
<organism evidence="3 4">
    <name type="scientific">Geomonas limicola</name>
    <dbReference type="NCBI Taxonomy" id="2740186"/>
    <lineage>
        <taxon>Bacteria</taxon>
        <taxon>Pseudomonadati</taxon>
        <taxon>Thermodesulfobacteriota</taxon>
        <taxon>Desulfuromonadia</taxon>
        <taxon>Geobacterales</taxon>
        <taxon>Geobacteraceae</taxon>
        <taxon>Geomonas</taxon>
    </lineage>
</organism>
<proteinExistence type="predicted"/>
<dbReference type="RefSeq" id="WP_183359217.1">
    <property type="nucleotide sequence ID" value="NZ_BLXZ01000001.1"/>
</dbReference>
<reference evidence="4" key="1">
    <citation type="submission" date="2020-06" db="EMBL/GenBank/DDBJ databases">
        <title>Draft genomic sequecing of Geomonas sp. Red745.</title>
        <authorList>
            <person name="Itoh H."/>
            <person name="Xu Z.X."/>
            <person name="Ushijima N."/>
            <person name="Masuda Y."/>
            <person name="Shiratori Y."/>
            <person name="Senoo K."/>
        </authorList>
    </citation>
    <scope>NUCLEOTIDE SEQUENCE [LARGE SCALE GENOMIC DNA]</scope>
    <source>
        <strain evidence="4">Red745</strain>
    </source>
</reference>
<accession>A0A6V8N2M9</accession>
<feature type="signal peptide" evidence="1">
    <location>
        <begin position="1"/>
        <end position="21"/>
    </location>
</feature>
<evidence type="ECO:0000259" key="2">
    <source>
        <dbReference type="Pfam" id="PF03886"/>
    </source>
</evidence>
<protein>
    <recommendedName>
        <fullName evidence="2">ABC-type transport auxiliary lipoprotein component domain-containing protein</fullName>
    </recommendedName>
</protein>
<sequence>MRRIYFAGALALLTLASGCSRSPQVSFYTLEPLAPSLASQGQPAPAAGRLPGRPIPAPAAALAEPRVAVGPVTLPELVDRPQLVVRQADNRVEILEQQRWAEPLKAGIARVVAADLGRLLGPGRVFTHQEHAGASADLRLLLDVERFEALPGQGIDLQISWTLRGAPDSAPRSGSLQLKEAAGEGYDSLVAAYSRALSALSRAIAQAIAKAPGTAP</sequence>
<dbReference type="AlphaFoldDB" id="A0A6V8N2M9"/>
<feature type="domain" description="ABC-type transport auxiliary lipoprotein component" evidence="2">
    <location>
        <begin position="56"/>
        <end position="205"/>
    </location>
</feature>
<dbReference type="SUPFAM" id="SSF159594">
    <property type="entry name" value="XCC0632-like"/>
    <property type="match status" value="1"/>
</dbReference>
<name>A0A6V8N2M9_9BACT</name>
<comment type="caution">
    <text evidence="3">The sequence shown here is derived from an EMBL/GenBank/DDBJ whole genome shotgun (WGS) entry which is preliminary data.</text>
</comment>
<gene>
    <name evidence="3" type="ORF">GMLC_02600</name>
</gene>
<dbReference type="EMBL" id="BLXZ01000001">
    <property type="protein sequence ID" value="GFO66681.1"/>
    <property type="molecule type" value="Genomic_DNA"/>
</dbReference>
<dbReference type="PROSITE" id="PS51257">
    <property type="entry name" value="PROKAR_LIPOPROTEIN"/>
    <property type="match status" value="1"/>
</dbReference>
<dbReference type="Proteomes" id="UP000587586">
    <property type="component" value="Unassembled WGS sequence"/>
</dbReference>
<dbReference type="InterPro" id="IPR005586">
    <property type="entry name" value="ABC_trans_aux"/>
</dbReference>
<dbReference type="Gene3D" id="3.40.50.10610">
    <property type="entry name" value="ABC-type transport auxiliary lipoprotein component"/>
    <property type="match status" value="1"/>
</dbReference>
<keyword evidence="1" id="KW-0732">Signal</keyword>
<dbReference type="Pfam" id="PF03886">
    <property type="entry name" value="ABC_trans_aux"/>
    <property type="match status" value="1"/>
</dbReference>
<evidence type="ECO:0000313" key="4">
    <source>
        <dbReference type="Proteomes" id="UP000587586"/>
    </source>
</evidence>
<evidence type="ECO:0000313" key="3">
    <source>
        <dbReference type="EMBL" id="GFO66681.1"/>
    </source>
</evidence>
<keyword evidence="4" id="KW-1185">Reference proteome</keyword>
<feature type="chain" id="PRO_5028128516" description="ABC-type transport auxiliary lipoprotein component domain-containing protein" evidence="1">
    <location>
        <begin position="22"/>
        <end position="216"/>
    </location>
</feature>